<evidence type="ECO:0000256" key="3">
    <source>
        <dbReference type="ARBA" id="ARBA00022525"/>
    </source>
</evidence>
<comment type="subcellular location">
    <subcellularLocation>
        <location evidence="1">Secreted</location>
    </subcellularLocation>
</comment>
<gene>
    <name evidence="6" type="ORF">APLA_LOCUS17577</name>
</gene>
<feature type="chain" id="PRO_5035791508" description="Neuropeptide Y" evidence="5">
    <location>
        <begin position="22"/>
        <end position="380"/>
    </location>
</feature>
<keyword evidence="3" id="KW-0964">Secreted</keyword>
<protein>
    <recommendedName>
        <fullName evidence="8">Neuropeptide Y</fullName>
    </recommendedName>
</protein>
<proteinExistence type="inferred from homology"/>
<dbReference type="Proteomes" id="UP000494256">
    <property type="component" value="Unassembled WGS sequence"/>
</dbReference>
<dbReference type="InterPro" id="IPR001955">
    <property type="entry name" value="Pancreatic_hormone-like"/>
</dbReference>
<evidence type="ECO:0000313" key="6">
    <source>
        <dbReference type="EMBL" id="CAB3262115.1"/>
    </source>
</evidence>
<name>A0A8S1BT70_ARCPL</name>
<feature type="signal peptide" evidence="5">
    <location>
        <begin position="1"/>
        <end position="21"/>
    </location>
</feature>
<organism evidence="6 7">
    <name type="scientific">Arctia plantaginis</name>
    <name type="common">Wood tiger moth</name>
    <name type="synonym">Phalaena plantaginis</name>
    <dbReference type="NCBI Taxonomy" id="874455"/>
    <lineage>
        <taxon>Eukaryota</taxon>
        <taxon>Metazoa</taxon>
        <taxon>Ecdysozoa</taxon>
        <taxon>Arthropoda</taxon>
        <taxon>Hexapoda</taxon>
        <taxon>Insecta</taxon>
        <taxon>Pterygota</taxon>
        <taxon>Neoptera</taxon>
        <taxon>Endopterygota</taxon>
        <taxon>Lepidoptera</taxon>
        <taxon>Glossata</taxon>
        <taxon>Ditrysia</taxon>
        <taxon>Noctuoidea</taxon>
        <taxon>Erebidae</taxon>
        <taxon>Arctiinae</taxon>
        <taxon>Arctia</taxon>
    </lineage>
</organism>
<sequence>MRMFLAAILVLSAMLSCAAQAQYPRPRRPERFDTAEQISNYLKELQEYYSVHGRGRYGKRQMHIADASVIFRESPFFEHSINEEPAFKNLGYNLRSNHHGFARPGIAAIEQYFLVYLLRVENKLKIMAPVKFGLFKARSRDYQEQPSTENLLHSSNSSDNVATPPSPIPSTSKEIPQTEDEPFADMAVLQLYSDDDDNISQHATPTRRLSECSRVEDALINYQPLQNQTSTDATSLSTLISDPEDHTVTEDHDDGATSCDAMSLQFDETSIAPSEDLSVYCGTLKKNKRTRKEEKQLRDLDMWQASNMEVMQHLLSRSGTLDEQIKWEAIATARGLCTLKDSCTCDDCTRAKYLCGVTDGDGGLGAAPLFSAISVGCQVQ</sequence>
<evidence type="ECO:0000256" key="1">
    <source>
        <dbReference type="ARBA" id="ARBA00004613"/>
    </source>
</evidence>
<accession>A0A8S1BT70</accession>
<dbReference type="EMBL" id="CADEBD010001048">
    <property type="protein sequence ID" value="CAB3262115.1"/>
    <property type="molecule type" value="Genomic_DNA"/>
</dbReference>
<dbReference type="OrthoDB" id="10020333at2759"/>
<evidence type="ECO:0000313" key="7">
    <source>
        <dbReference type="Proteomes" id="UP000494256"/>
    </source>
</evidence>
<feature type="compositionally biased region" description="Polar residues" evidence="4">
    <location>
        <begin position="145"/>
        <end position="175"/>
    </location>
</feature>
<dbReference type="GO" id="GO:0005576">
    <property type="term" value="C:extracellular region"/>
    <property type="evidence" value="ECO:0007669"/>
    <property type="project" value="UniProtKB-SubCell"/>
</dbReference>
<comment type="caution">
    <text evidence="6">The sequence shown here is derived from an EMBL/GenBank/DDBJ whole genome shotgun (WGS) entry which is preliminary data.</text>
</comment>
<evidence type="ECO:0000256" key="5">
    <source>
        <dbReference type="SAM" id="SignalP"/>
    </source>
</evidence>
<reference evidence="6 7" key="1">
    <citation type="submission" date="2020-04" db="EMBL/GenBank/DDBJ databases">
        <authorList>
            <person name="Wallbank WR R."/>
            <person name="Pardo Diaz C."/>
            <person name="Kozak K."/>
            <person name="Martin S."/>
            <person name="Jiggins C."/>
            <person name="Moest M."/>
            <person name="Warren A I."/>
            <person name="Byers J.R.P. K."/>
            <person name="Montejo-Kovacevich G."/>
            <person name="Yen C E."/>
        </authorList>
    </citation>
    <scope>NUCLEOTIDE SEQUENCE [LARGE SCALE GENOMIC DNA]</scope>
</reference>
<evidence type="ECO:0008006" key="8">
    <source>
        <dbReference type="Google" id="ProtNLM"/>
    </source>
</evidence>
<dbReference type="Pfam" id="PF00159">
    <property type="entry name" value="Hormone_3"/>
    <property type="match status" value="1"/>
</dbReference>
<feature type="region of interest" description="Disordered" evidence="4">
    <location>
        <begin position="145"/>
        <end position="180"/>
    </location>
</feature>
<comment type="similarity">
    <text evidence="2">Belongs to the NPY family.</text>
</comment>
<keyword evidence="5" id="KW-0732">Signal</keyword>
<dbReference type="PROSITE" id="PS51257">
    <property type="entry name" value="PROKAR_LIPOPROTEIN"/>
    <property type="match status" value="1"/>
</dbReference>
<evidence type="ECO:0000256" key="2">
    <source>
        <dbReference type="ARBA" id="ARBA00010022"/>
    </source>
</evidence>
<evidence type="ECO:0000256" key="4">
    <source>
        <dbReference type="SAM" id="MobiDB-lite"/>
    </source>
</evidence>
<dbReference type="GO" id="GO:0005179">
    <property type="term" value="F:hormone activity"/>
    <property type="evidence" value="ECO:0007669"/>
    <property type="project" value="InterPro"/>
</dbReference>
<dbReference type="PROSITE" id="PS50276">
    <property type="entry name" value="PANCREATIC_HORMONE_2"/>
    <property type="match status" value="1"/>
</dbReference>
<dbReference type="AlphaFoldDB" id="A0A8S1BT70"/>